<dbReference type="RefSeq" id="WP_021054519.1">
    <property type="nucleotide sequence ID" value="NZ_KE356561.1"/>
</dbReference>
<gene>
    <name evidence="1" type="ORF">J07HQW2_01472</name>
</gene>
<organism evidence="1 2">
    <name type="scientific">Haloquadratum walsbyi J07HQW2</name>
    <dbReference type="NCBI Taxonomy" id="1238425"/>
    <lineage>
        <taxon>Archaea</taxon>
        <taxon>Methanobacteriati</taxon>
        <taxon>Methanobacteriota</taxon>
        <taxon>Stenosarchaea group</taxon>
        <taxon>Halobacteria</taxon>
        <taxon>Halobacteriales</taxon>
        <taxon>Haloferacaceae</taxon>
        <taxon>Haloquadratum</taxon>
    </lineage>
</organism>
<dbReference type="HOGENOM" id="CLU_2353182_0_0_2"/>
<evidence type="ECO:0000313" key="1">
    <source>
        <dbReference type="EMBL" id="ERG95028.1"/>
    </source>
</evidence>
<proteinExistence type="predicted"/>
<dbReference type="AlphaFoldDB" id="U1NE53"/>
<reference evidence="1 2" key="1">
    <citation type="journal article" date="2013" name="PLoS ONE">
        <title>Assembly-driven community genomics of a hypersaline microbial ecosystem.</title>
        <authorList>
            <person name="Podell S."/>
            <person name="Ugalde J.A."/>
            <person name="Narasingarao P."/>
            <person name="Banfield J.F."/>
            <person name="Heidelberg K.B."/>
            <person name="Allen E.E."/>
        </authorList>
    </citation>
    <scope>NUCLEOTIDE SEQUENCE [LARGE SCALE GENOMIC DNA]</scope>
    <source>
        <strain evidence="2">J07HQW2</strain>
    </source>
</reference>
<dbReference type="eggNOG" id="arCOG12174">
    <property type="taxonomic scope" value="Archaea"/>
</dbReference>
<sequence>MDVEEAGLEVISELEDIDKSPIDVKEVSDDDPLLEIYYGNQTQDEYEVQFAKIRVEEFVDSNEKGQLRKRVNPRISLLGTKQTEPGDPPYEFLISF</sequence>
<name>U1NE53_9EURY</name>
<protein>
    <submittedName>
        <fullName evidence="1">Uncharacterized protein</fullName>
    </submittedName>
</protein>
<accession>U1NE53</accession>
<dbReference type="EMBL" id="KE356561">
    <property type="protein sequence ID" value="ERG95028.1"/>
    <property type="molecule type" value="Genomic_DNA"/>
</dbReference>
<evidence type="ECO:0000313" key="2">
    <source>
        <dbReference type="Proteomes" id="UP000030710"/>
    </source>
</evidence>
<dbReference type="Proteomes" id="UP000030710">
    <property type="component" value="Unassembled WGS sequence"/>
</dbReference>